<evidence type="ECO:0000313" key="3">
    <source>
        <dbReference type="Proteomes" id="UP001595696"/>
    </source>
</evidence>
<comment type="caution">
    <text evidence="2">The sequence shown here is derived from an EMBL/GenBank/DDBJ whole genome shotgun (WGS) entry which is preliminary data.</text>
</comment>
<organism evidence="2 3">
    <name type="scientific">Nocardia jiangsuensis</name>
    <dbReference type="NCBI Taxonomy" id="1691563"/>
    <lineage>
        <taxon>Bacteria</taxon>
        <taxon>Bacillati</taxon>
        <taxon>Actinomycetota</taxon>
        <taxon>Actinomycetes</taxon>
        <taxon>Mycobacteriales</taxon>
        <taxon>Nocardiaceae</taxon>
        <taxon>Nocardia</taxon>
    </lineage>
</organism>
<gene>
    <name evidence="2" type="ORF">ACFO0B_02795</name>
</gene>
<name>A0ABV8DLK3_9NOCA</name>
<dbReference type="Proteomes" id="UP001595696">
    <property type="component" value="Unassembled WGS sequence"/>
</dbReference>
<evidence type="ECO:0000259" key="1">
    <source>
        <dbReference type="Pfam" id="PF05368"/>
    </source>
</evidence>
<dbReference type="RefSeq" id="WP_378610680.1">
    <property type="nucleotide sequence ID" value="NZ_JBHSAX010000003.1"/>
</dbReference>
<dbReference type="Gene3D" id="3.40.50.720">
    <property type="entry name" value="NAD(P)-binding Rossmann-like Domain"/>
    <property type="match status" value="1"/>
</dbReference>
<dbReference type="InterPro" id="IPR036291">
    <property type="entry name" value="NAD(P)-bd_dom_sf"/>
</dbReference>
<sequence length="292" mass="30011">MTVLIPAVTGQVASGLARGLRAAGVPIRALARDRARAEQALDGLTGIDLRVGPLDDPALLATAFDGVEVAFLSVGTDPRQTELEQAVIDAAVRAGLGHLIKLSTIDTAPDAPNPVGRWHAEIEAHLTDSGVPHTILRPAYFTTNLLRTAAPSVAATGRWAGTSPTGRIAMIAPADISAVATALVLDPGLRGPAYELTGPRALTLPEIATTLTGLLGREIAYTPTTPAVMREAMTARGVPGYYAEVALGIDRSVEAGLHARITGTVGELLGRPATDPATVLAEHLGAFTGVAA</sequence>
<dbReference type="PANTHER" id="PTHR43162">
    <property type="match status" value="1"/>
</dbReference>
<evidence type="ECO:0000313" key="2">
    <source>
        <dbReference type="EMBL" id="MFC3960913.1"/>
    </source>
</evidence>
<dbReference type="PANTHER" id="PTHR43162:SF1">
    <property type="entry name" value="PRESTALK A DIFFERENTIATION PROTEIN A"/>
    <property type="match status" value="1"/>
</dbReference>
<proteinExistence type="predicted"/>
<dbReference type="EMBL" id="JBHSAX010000003">
    <property type="protein sequence ID" value="MFC3960913.1"/>
    <property type="molecule type" value="Genomic_DNA"/>
</dbReference>
<dbReference type="InterPro" id="IPR051604">
    <property type="entry name" value="Ergot_Alk_Oxidoreductase"/>
</dbReference>
<dbReference type="InterPro" id="IPR008030">
    <property type="entry name" value="NmrA-like"/>
</dbReference>
<protein>
    <submittedName>
        <fullName evidence="2">NmrA family NAD(P)-binding protein</fullName>
    </submittedName>
</protein>
<dbReference type="SUPFAM" id="SSF51735">
    <property type="entry name" value="NAD(P)-binding Rossmann-fold domains"/>
    <property type="match status" value="1"/>
</dbReference>
<dbReference type="Gene3D" id="3.90.25.10">
    <property type="entry name" value="UDP-galactose 4-epimerase, domain 1"/>
    <property type="match status" value="1"/>
</dbReference>
<accession>A0ABV8DLK3</accession>
<reference evidence="3" key="1">
    <citation type="journal article" date="2019" name="Int. J. Syst. Evol. Microbiol.">
        <title>The Global Catalogue of Microorganisms (GCM) 10K type strain sequencing project: providing services to taxonomists for standard genome sequencing and annotation.</title>
        <authorList>
            <consortium name="The Broad Institute Genomics Platform"/>
            <consortium name="The Broad Institute Genome Sequencing Center for Infectious Disease"/>
            <person name="Wu L."/>
            <person name="Ma J."/>
        </authorList>
    </citation>
    <scope>NUCLEOTIDE SEQUENCE [LARGE SCALE GENOMIC DNA]</scope>
    <source>
        <strain evidence="3">CGMCC 4.7330</strain>
    </source>
</reference>
<dbReference type="Pfam" id="PF05368">
    <property type="entry name" value="NmrA"/>
    <property type="match status" value="1"/>
</dbReference>
<keyword evidence="3" id="KW-1185">Reference proteome</keyword>
<feature type="domain" description="NmrA-like" evidence="1">
    <location>
        <begin position="2"/>
        <end position="243"/>
    </location>
</feature>